<evidence type="ECO:0000313" key="1">
    <source>
        <dbReference type="EMBL" id="EJW76933.1"/>
    </source>
</evidence>
<sequence>MQKEMDESCELITAASIQFAYTRFGNVKSYSHRLISYKIELSKPDIVDLTTYPYHYIYFNFLVYFVDQTATPIQLFAKIPTINIALPSDFFYPFFTGTLV</sequence>
<name>J9E442_WUCBA</name>
<accession>J9E442</accession>
<gene>
    <name evidence="1" type="ORF">WUBG_12157</name>
</gene>
<evidence type="ECO:0000313" key="2">
    <source>
        <dbReference type="Proteomes" id="UP000004810"/>
    </source>
</evidence>
<dbReference type="Proteomes" id="UP000004810">
    <property type="component" value="Unassembled WGS sequence"/>
</dbReference>
<dbReference type="EMBL" id="ADBV01008412">
    <property type="protein sequence ID" value="EJW76933.1"/>
    <property type="molecule type" value="Genomic_DNA"/>
</dbReference>
<organism evidence="1 2">
    <name type="scientific">Wuchereria bancrofti</name>
    <dbReference type="NCBI Taxonomy" id="6293"/>
    <lineage>
        <taxon>Eukaryota</taxon>
        <taxon>Metazoa</taxon>
        <taxon>Ecdysozoa</taxon>
        <taxon>Nematoda</taxon>
        <taxon>Chromadorea</taxon>
        <taxon>Rhabditida</taxon>
        <taxon>Spirurina</taxon>
        <taxon>Spiruromorpha</taxon>
        <taxon>Filarioidea</taxon>
        <taxon>Onchocercidae</taxon>
        <taxon>Wuchereria</taxon>
    </lineage>
</organism>
<protein>
    <submittedName>
        <fullName evidence="1">Uncharacterized protein</fullName>
    </submittedName>
</protein>
<reference evidence="2" key="1">
    <citation type="submission" date="2012-08" db="EMBL/GenBank/DDBJ databases">
        <title>The Genome Sequence of Wuchereria bancrofti.</title>
        <authorList>
            <person name="Nutman T.B."/>
            <person name="Fink D.L."/>
            <person name="Russ C."/>
            <person name="Young S."/>
            <person name="Zeng Q."/>
            <person name="Koehrsen M."/>
            <person name="Alvarado L."/>
            <person name="Berlin A."/>
            <person name="Chapman S.B."/>
            <person name="Chen Z."/>
            <person name="Freedman E."/>
            <person name="Gellesch M."/>
            <person name="Goldberg J."/>
            <person name="Griggs A."/>
            <person name="Gujja S."/>
            <person name="Heilman E.R."/>
            <person name="Heiman D."/>
            <person name="Hepburn T."/>
            <person name="Howarth C."/>
            <person name="Jen D."/>
            <person name="Larson L."/>
            <person name="Lewis B."/>
            <person name="Mehta T."/>
            <person name="Park D."/>
            <person name="Pearson M."/>
            <person name="Roberts A."/>
            <person name="Saif S."/>
            <person name="Shea T."/>
            <person name="Shenoy N."/>
            <person name="Sisk P."/>
            <person name="Stolte C."/>
            <person name="Sykes S."/>
            <person name="Walk T."/>
            <person name="White J."/>
            <person name="Yandava C."/>
            <person name="Haas B."/>
            <person name="Henn M.R."/>
            <person name="Nusbaum C."/>
            <person name="Birren B."/>
        </authorList>
    </citation>
    <scope>NUCLEOTIDE SEQUENCE [LARGE SCALE GENOMIC DNA]</scope>
    <source>
        <strain evidence="2">NA</strain>
    </source>
</reference>
<proteinExistence type="predicted"/>
<comment type="caution">
    <text evidence="1">The sequence shown here is derived from an EMBL/GenBank/DDBJ whole genome shotgun (WGS) entry which is preliminary data.</text>
</comment>
<dbReference type="AlphaFoldDB" id="J9E442"/>